<evidence type="ECO:0000256" key="1">
    <source>
        <dbReference type="SAM" id="SignalP"/>
    </source>
</evidence>
<feature type="chain" id="PRO_5016449709" evidence="1">
    <location>
        <begin position="22"/>
        <end position="61"/>
    </location>
</feature>
<dbReference type="PROSITE" id="PS51257">
    <property type="entry name" value="PROKAR_LIPOPROTEIN"/>
    <property type="match status" value="1"/>
</dbReference>
<dbReference type="EMBL" id="QHKM01000001">
    <property type="protein sequence ID" value="RAK70245.1"/>
    <property type="molecule type" value="Genomic_DNA"/>
</dbReference>
<protein>
    <submittedName>
        <fullName evidence="2">Uncharacterized protein</fullName>
    </submittedName>
</protein>
<dbReference type="RefSeq" id="WP_111476979.1">
    <property type="nucleotide sequence ID" value="NZ_QHKM01000001.1"/>
</dbReference>
<gene>
    <name evidence="2" type="ORF">DLM85_05195</name>
</gene>
<dbReference type="AlphaFoldDB" id="A0A328BU91"/>
<proteinExistence type="predicted"/>
<evidence type="ECO:0000313" key="2">
    <source>
        <dbReference type="EMBL" id="RAK70245.1"/>
    </source>
</evidence>
<keyword evidence="1" id="KW-0732">Signal</keyword>
<dbReference type="OrthoDB" id="886682at2"/>
<organism evidence="2 3">
    <name type="scientific">Hymenobacter edaphi</name>
    <dbReference type="NCBI Taxonomy" id="2211146"/>
    <lineage>
        <taxon>Bacteria</taxon>
        <taxon>Pseudomonadati</taxon>
        <taxon>Bacteroidota</taxon>
        <taxon>Cytophagia</taxon>
        <taxon>Cytophagales</taxon>
        <taxon>Hymenobacteraceae</taxon>
        <taxon>Hymenobacter</taxon>
    </lineage>
</organism>
<accession>A0A328BU91</accession>
<keyword evidence="3" id="KW-1185">Reference proteome</keyword>
<comment type="caution">
    <text evidence="2">The sequence shown here is derived from an EMBL/GenBank/DDBJ whole genome shotgun (WGS) entry which is preliminary data.</text>
</comment>
<reference evidence="3" key="1">
    <citation type="submission" date="2018-05" db="EMBL/GenBank/DDBJ databases">
        <authorList>
            <person name="Nie L."/>
        </authorList>
    </citation>
    <scope>NUCLEOTIDE SEQUENCE [LARGE SCALE GENOMIC DNA]</scope>
    <source>
        <strain evidence="3">NL</strain>
    </source>
</reference>
<sequence length="61" mass="6920">MNKMVLLLALIVLGCAGQAEARPRPRYVKSLMKGKPHTHRPNYTPYRGSGNPFRGMLAWMH</sequence>
<name>A0A328BU91_9BACT</name>
<evidence type="ECO:0000313" key="3">
    <source>
        <dbReference type="Proteomes" id="UP000248553"/>
    </source>
</evidence>
<feature type="signal peptide" evidence="1">
    <location>
        <begin position="1"/>
        <end position="21"/>
    </location>
</feature>
<dbReference type="Proteomes" id="UP000248553">
    <property type="component" value="Unassembled WGS sequence"/>
</dbReference>